<dbReference type="AlphaFoldDB" id="A0A073I044"/>
<name>A0A073I044_9SPIT</name>
<proteinExistence type="predicted"/>
<reference evidence="2" key="1">
    <citation type="journal article" date="2014" name="Cell">
        <title>The Architecture of a Scrambled Genome Reveals Massive Levels of Genomic Rearrangement during Development.</title>
        <authorList>
            <person name="Chen X."/>
            <person name="Bracht J.R."/>
            <person name="Goldman A.D."/>
            <person name="Dolzhenko E."/>
            <person name="Clay D.M."/>
            <person name="Swart E.C."/>
            <person name="Perlman D.H."/>
            <person name="Doak T.G."/>
            <person name="Stuart A."/>
            <person name="Amemiya C.T."/>
            <person name="Sebra R.P."/>
            <person name="Landweber L.F."/>
        </authorList>
    </citation>
    <scope>NUCLEOTIDE SEQUENCE [LARGE SCALE GENOMIC DNA]</scope>
    <source>
        <strain evidence="2">JRB310</strain>
    </source>
</reference>
<protein>
    <submittedName>
        <fullName evidence="1">Uncharacterized protein</fullName>
    </submittedName>
</protein>
<sequence>MKNDQRSQIEAQYSQWEGKFSKMVEQVIKRGINEVKIEDQKHQVNKEKIEGLQ</sequence>
<evidence type="ECO:0000313" key="1">
    <source>
        <dbReference type="EMBL" id="KEJ82856.1"/>
    </source>
</evidence>
<dbReference type="Proteomes" id="UP000053232">
    <property type="component" value="Unassembled WGS sequence"/>
</dbReference>
<keyword evidence="2" id="KW-1185">Reference proteome</keyword>
<organism evidence="1 2">
    <name type="scientific">Oxytricha trifallax</name>
    <dbReference type="NCBI Taxonomy" id="1172189"/>
    <lineage>
        <taxon>Eukaryota</taxon>
        <taxon>Sar</taxon>
        <taxon>Alveolata</taxon>
        <taxon>Ciliophora</taxon>
        <taxon>Intramacronucleata</taxon>
        <taxon>Spirotrichea</taxon>
        <taxon>Stichotrichia</taxon>
        <taxon>Sporadotrichida</taxon>
        <taxon>Oxytrichidae</taxon>
        <taxon>Oxytrichinae</taxon>
        <taxon>Oxytricha</taxon>
    </lineage>
</organism>
<dbReference type="EMBL" id="ARYC01002958">
    <property type="protein sequence ID" value="KEJ82856.1"/>
    <property type="molecule type" value="Genomic_DNA"/>
</dbReference>
<comment type="caution">
    <text evidence="1">The sequence shown here is derived from an EMBL/GenBank/DDBJ whole genome shotgun (WGS) entry which is preliminary data.</text>
</comment>
<accession>A0A073I044</accession>
<gene>
    <name evidence="1" type="ORF">OXYTRIMIC_290</name>
</gene>
<evidence type="ECO:0000313" key="2">
    <source>
        <dbReference type="Proteomes" id="UP000053232"/>
    </source>
</evidence>